<dbReference type="EMBL" id="MN740708">
    <property type="protein sequence ID" value="QHU09327.1"/>
    <property type="molecule type" value="Genomic_DNA"/>
</dbReference>
<feature type="domain" description="Major capsid protein N-terminal" evidence="2">
    <location>
        <begin position="25"/>
        <end position="313"/>
    </location>
</feature>
<protein>
    <recommendedName>
        <fullName evidence="4">Major capsid protein N-terminal domain-containing protein</fullName>
    </recommendedName>
</protein>
<reference evidence="3" key="1">
    <citation type="journal article" date="2020" name="Nature">
        <title>Giant virus diversity and host interactions through global metagenomics.</title>
        <authorList>
            <person name="Schulz F."/>
            <person name="Roux S."/>
            <person name="Paez-Espino D."/>
            <person name="Jungbluth S."/>
            <person name="Walsh D.A."/>
            <person name="Denef V.J."/>
            <person name="McMahon K.D."/>
            <person name="Konstantinidis K.T."/>
            <person name="Eloe-Fadrosh E.A."/>
            <person name="Kyrpides N.C."/>
            <person name="Woyke T."/>
        </authorList>
    </citation>
    <scope>NUCLEOTIDE SEQUENCE</scope>
    <source>
        <strain evidence="3">GVMAG-S-1074260-58</strain>
    </source>
</reference>
<dbReference type="InterPro" id="IPR031654">
    <property type="entry name" value="Capsid_N"/>
</dbReference>
<evidence type="ECO:0008006" key="4">
    <source>
        <dbReference type="Google" id="ProtNLM"/>
    </source>
</evidence>
<dbReference type="SUPFAM" id="SSF49749">
    <property type="entry name" value="Group II dsDNA viruses VP"/>
    <property type="match status" value="2"/>
</dbReference>
<organism evidence="3">
    <name type="scientific">viral metagenome</name>
    <dbReference type="NCBI Taxonomy" id="1070528"/>
    <lineage>
        <taxon>unclassified sequences</taxon>
        <taxon>metagenomes</taxon>
        <taxon>organismal metagenomes</taxon>
    </lineage>
</organism>
<dbReference type="Gene3D" id="2.70.9.10">
    <property type="entry name" value="Adenovirus Type 2 Hexon, domain 4"/>
    <property type="match status" value="1"/>
</dbReference>
<dbReference type="Pfam" id="PF16903">
    <property type="entry name" value="Capsid_N"/>
    <property type="match status" value="1"/>
</dbReference>
<dbReference type="Gene3D" id="2.70.9.20">
    <property type="entry name" value="Major capsid protein Vp54"/>
    <property type="match status" value="1"/>
</dbReference>
<proteinExistence type="predicted"/>
<name>A0A6C0JY76_9ZZZZ</name>
<accession>A0A6C0JY76</accession>
<dbReference type="InterPro" id="IPR007542">
    <property type="entry name" value="MCP_C"/>
</dbReference>
<dbReference type="InterPro" id="IPR016112">
    <property type="entry name" value="VP_dsDNA_II"/>
</dbReference>
<evidence type="ECO:0000313" key="3">
    <source>
        <dbReference type="EMBL" id="QHU09327.1"/>
    </source>
</evidence>
<dbReference type="InterPro" id="IPR038519">
    <property type="entry name" value="MCP_C_sf"/>
</dbReference>
<sequence length="585" mass="67704">MPGGLLNLVAYGNQNIMLNGNPSKTFFKTSYAKYTNFGLQKFRIDIQGQRSLRLNESSVFDFTIPRYGDLLMDTYLVVTLPSIWSPIMPPFVESTDEFVSPLHQWQPYEFKWIEHLGSQMIERVRFTAGGMLIQEFTGDYMHNLVERDFTNTKKELYYKMTGHVTEMNDPSNAYGRENQYPHAVYGGTNGTFNDEIYAELYNKLGSEPSIRGRELYIPLNIWFTLASKMAFPLISLQYVELNIEITIRPVRELFTVNRIYVPNDTNTFTLNETNTILDNNQQIRANFNEQQYLFYRFLQSPPMVSIYDSNVYLDKRTNWDADIHLISTYAFLSEEEARRFAAEPQSYLVRQSYITPYYNVVGSSRINLDSLGMVSSWMWYFQRSDVPDRNQWSNYTNWSYNTPSSQSREVTINNSTGITLPDNKTSYPLIINNNNTYTSGVYTNSNTREIMVAWALLMDGKYRENELSSGVLEYIEPYIRTPGTGKEGLYCYNFALSTNPYDFQPSGAMNLSKFSTIQFEIQTIQPPLDVNVQFTAICSPITGETVATSMPQTGIYRYQYNLVIMEERYNILTIQNGLAGLEYTR</sequence>
<dbReference type="GO" id="GO:0005198">
    <property type="term" value="F:structural molecule activity"/>
    <property type="evidence" value="ECO:0007669"/>
    <property type="project" value="InterPro"/>
</dbReference>
<evidence type="ECO:0000259" key="2">
    <source>
        <dbReference type="Pfam" id="PF16903"/>
    </source>
</evidence>
<feature type="domain" description="Major capsid protein C-terminal" evidence="1">
    <location>
        <begin position="336"/>
        <end position="580"/>
    </location>
</feature>
<dbReference type="Pfam" id="PF04451">
    <property type="entry name" value="Capsid_NCLDV"/>
    <property type="match status" value="1"/>
</dbReference>
<evidence type="ECO:0000259" key="1">
    <source>
        <dbReference type="Pfam" id="PF04451"/>
    </source>
</evidence>
<dbReference type="AlphaFoldDB" id="A0A6C0JY76"/>